<comment type="function">
    <text evidence="3 4">Participates actively in the response to hyperosmotic and heat shock by preventing the aggregation of stress-denatured proteins, in association with DnaK and GrpE. It is the nucleotide exchange factor for DnaK and may function as a thermosensor. Unfolded proteins bind initially to DnaJ; upon interaction with the DnaJ-bound protein, DnaK hydrolyzes its bound ATP, resulting in the formation of a stable complex. GrpE releases ADP from DnaK; ATP binding to DnaK triggers the release of the substrate protein, thus completing the reaction cycle. Several rounds of ATP-dependent interactions between DnaJ, DnaK and GrpE are required for fully efficient folding.</text>
</comment>
<comment type="subcellular location">
    <subcellularLocation>
        <location evidence="3">Cytoplasm</location>
    </subcellularLocation>
</comment>
<dbReference type="SUPFAM" id="SSF58014">
    <property type="entry name" value="Coiled-coil domain of nucleotide exchange factor GrpE"/>
    <property type="match status" value="1"/>
</dbReference>
<dbReference type="OrthoDB" id="9812586at2"/>
<dbReference type="HAMAP" id="MF_01151">
    <property type="entry name" value="GrpE"/>
    <property type="match status" value="1"/>
</dbReference>
<dbReference type="KEGG" id="mcou:NCTC10179_00366"/>
<dbReference type="PROSITE" id="PS01071">
    <property type="entry name" value="GRPE"/>
    <property type="match status" value="1"/>
</dbReference>
<dbReference type="GO" id="GO:0051087">
    <property type="term" value="F:protein-folding chaperone binding"/>
    <property type="evidence" value="ECO:0007669"/>
    <property type="project" value="InterPro"/>
</dbReference>
<evidence type="ECO:0000313" key="7">
    <source>
        <dbReference type="Proteomes" id="UP000289497"/>
    </source>
</evidence>
<dbReference type="GO" id="GO:0000774">
    <property type="term" value="F:adenyl-nucleotide exchange factor activity"/>
    <property type="evidence" value="ECO:0007669"/>
    <property type="project" value="InterPro"/>
</dbReference>
<dbReference type="GO" id="GO:0051082">
    <property type="term" value="F:unfolded protein binding"/>
    <property type="evidence" value="ECO:0007669"/>
    <property type="project" value="TreeGrafter"/>
</dbReference>
<keyword evidence="5" id="KW-0175">Coiled coil</keyword>
<keyword evidence="7" id="KW-1185">Reference proteome</keyword>
<dbReference type="GO" id="GO:0042803">
    <property type="term" value="F:protein homodimerization activity"/>
    <property type="evidence" value="ECO:0007669"/>
    <property type="project" value="InterPro"/>
</dbReference>
<dbReference type="InterPro" id="IPR009012">
    <property type="entry name" value="GrpE_head"/>
</dbReference>
<reference evidence="6 7" key="1">
    <citation type="submission" date="2019-01" db="EMBL/GenBank/DDBJ databases">
        <authorList>
            <consortium name="Pathogen Informatics"/>
        </authorList>
    </citation>
    <scope>NUCLEOTIDE SEQUENCE [LARGE SCALE GENOMIC DNA]</scope>
    <source>
        <strain evidence="6 7">NCTC10179</strain>
    </source>
</reference>
<accession>A0A449B6L3</accession>
<dbReference type="SUPFAM" id="SSF51064">
    <property type="entry name" value="Head domain of nucleotide exchange factor GrpE"/>
    <property type="match status" value="1"/>
</dbReference>
<organism evidence="6 7">
    <name type="scientific">Mycoplasmopsis columboralis</name>
    <dbReference type="NCBI Taxonomy" id="171282"/>
    <lineage>
        <taxon>Bacteria</taxon>
        <taxon>Bacillati</taxon>
        <taxon>Mycoplasmatota</taxon>
        <taxon>Mycoplasmoidales</taxon>
        <taxon>Metamycoplasmataceae</taxon>
        <taxon>Mycoplasmopsis</taxon>
    </lineage>
</organism>
<protein>
    <recommendedName>
        <fullName evidence="3 4">Protein GrpE</fullName>
    </recommendedName>
    <alternativeName>
        <fullName evidence="3">HSP-70 cofactor</fullName>
    </alternativeName>
</protein>
<dbReference type="Gene3D" id="3.90.20.20">
    <property type="match status" value="1"/>
</dbReference>
<sequence length="277" mass="31343">MKKIKKGDVLNGTFKAVINDQEIKELSGFKSIVVGENDLKSNLDDFLIDKKYKRHYAFEVTLNEDYPNKDLQNQVVSLEISDVNITTSGAPSEKDKLKEEVENLKKENEELKLQVATLNNTLRTSEYLFKEKMLQASDKAQKTIEEKTLEIANKYAKDKEEVKKFALQKLASELAVPYNNLLMATKAGENSDNAQVKNYCYGFSLVIKQLQNALNESGIELIEPNVGEIFNAHEQEAIDVVSDSSMQHEQIVAVIRVGFKLQDRTIVPAQVKINKNL</sequence>
<dbReference type="PANTHER" id="PTHR21237:SF23">
    <property type="entry name" value="GRPE PROTEIN HOMOLOG, MITOCHONDRIAL"/>
    <property type="match status" value="1"/>
</dbReference>
<gene>
    <name evidence="6" type="primary">MCYN0297</name>
    <name evidence="3" type="synonym">grpE</name>
    <name evidence="6" type="ORF">NCTC10179_00366</name>
</gene>
<dbReference type="PANTHER" id="PTHR21237">
    <property type="entry name" value="GRPE PROTEIN"/>
    <property type="match status" value="1"/>
</dbReference>
<evidence type="ECO:0000256" key="4">
    <source>
        <dbReference type="RuleBase" id="RU000639"/>
    </source>
</evidence>
<dbReference type="Gene3D" id="2.30.22.10">
    <property type="entry name" value="Head domain of nucleotide exchange factor GrpE"/>
    <property type="match status" value="1"/>
</dbReference>
<dbReference type="InterPro" id="IPR013805">
    <property type="entry name" value="GrpE_CC"/>
</dbReference>
<name>A0A449B6L3_9BACT</name>
<comment type="subunit">
    <text evidence="3">Homodimer.</text>
</comment>
<dbReference type="Gene3D" id="3.10.50.40">
    <property type="match status" value="1"/>
</dbReference>
<dbReference type="GO" id="GO:0005737">
    <property type="term" value="C:cytoplasm"/>
    <property type="evidence" value="ECO:0007669"/>
    <property type="project" value="UniProtKB-SubCell"/>
</dbReference>
<keyword evidence="2 3" id="KW-0143">Chaperone</keyword>
<dbReference type="AlphaFoldDB" id="A0A449B6L3"/>
<evidence type="ECO:0000256" key="5">
    <source>
        <dbReference type="SAM" id="Coils"/>
    </source>
</evidence>
<proteinExistence type="inferred from homology"/>
<dbReference type="Proteomes" id="UP000289497">
    <property type="component" value="Chromosome"/>
</dbReference>
<dbReference type="InterPro" id="IPR000740">
    <property type="entry name" value="GrpE"/>
</dbReference>
<keyword evidence="3 4" id="KW-0346">Stress response</keyword>
<evidence type="ECO:0000313" key="6">
    <source>
        <dbReference type="EMBL" id="VEU76195.1"/>
    </source>
</evidence>
<dbReference type="GO" id="GO:0003755">
    <property type="term" value="F:peptidyl-prolyl cis-trans isomerase activity"/>
    <property type="evidence" value="ECO:0007669"/>
    <property type="project" value="InterPro"/>
</dbReference>
<evidence type="ECO:0000256" key="3">
    <source>
        <dbReference type="HAMAP-Rule" id="MF_01151"/>
    </source>
</evidence>
<comment type="similarity">
    <text evidence="1 3">Belongs to the GrpE family.</text>
</comment>
<dbReference type="Pfam" id="PF01025">
    <property type="entry name" value="GrpE"/>
    <property type="match status" value="1"/>
</dbReference>
<dbReference type="EMBL" id="LR215039">
    <property type="protein sequence ID" value="VEU76195.1"/>
    <property type="molecule type" value="Genomic_DNA"/>
</dbReference>
<dbReference type="InterPro" id="IPR046357">
    <property type="entry name" value="PPIase_dom_sf"/>
</dbReference>
<dbReference type="RefSeq" id="WP_051616925.1">
    <property type="nucleotide sequence ID" value="NZ_LR215039.1"/>
</dbReference>
<evidence type="ECO:0000256" key="1">
    <source>
        <dbReference type="ARBA" id="ARBA00009054"/>
    </source>
</evidence>
<keyword evidence="3" id="KW-0963">Cytoplasm</keyword>
<dbReference type="GO" id="GO:0006457">
    <property type="term" value="P:protein folding"/>
    <property type="evidence" value="ECO:0007669"/>
    <property type="project" value="InterPro"/>
</dbReference>
<evidence type="ECO:0000256" key="2">
    <source>
        <dbReference type="ARBA" id="ARBA00023186"/>
    </source>
</evidence>
<feature type="coiled-coil region" evidence="5">
    <location>
        <begin position="90"/>
        <end position="150"/>
    </location>
</feature>